<dbReference type="Proteomes" id="UP000273083">
    <property type="component" value="Unassembled WGS sequence"/>
</dbReference>
<keyword evidence="4" id="KW-1185">Reference proteome</keyword>
<sequence length="179" mass="19916">MLAVFQVCFFVGLGLTFLSFLFGSIFDIAGIDGLNLDLLDFDIFLPISPVLIFLFLTVFGGTGWILLDTTTFLLPFFIFIISLVVGAVLCWSIYRFIMIPLKKAENTSSPAEEELIGIRAIVTETIFSGGFGEIRYVVNDNSYTAPAKGIKGEEIKTGKDVAICWIKEHVFYVVEMKDI</sequence>
<dbReference type="OrthoDB" id="1807862at2"/>
<evidence type="ECO:0000259" key="2">
    <source>
        <dbReference type="Pfam" id="PF25842"/>
    </source>
</evidence>
<evidence type="ECO:0000313" key="4">
    <source>
        <dbReference type="Proteomes" id="UP000273083"/>
    </source>
</evidence>
<name>A0A3N1XYZ6_9FIRM</name>
<keyword evidence="1" id="KW-0472">Membrane</keyword>
<dbReference type="InterPro" id="IPR012340">
    <property type="entry name" value="NA-bd_OB-fold"/>
</dbReference>
<accession>A0A3N1XYZ6</accession>
<evidence type="ECO:0000256" key="1">
    <source>
        <dbReference type="SAM" id="Phobius"/>
    </source>
</evidence>
<protein>
    <recommendedName>
        <fullName evidence="2">Membrane protein NfeD2 N-terminal transmembrane domain-containing protein</fullName>
    </recommendedName>
</protein>
<feature type="transmembrane region" description="Helical" evidence="1">
    <location>
        <begin position="72"/>
        <end position="94"/>
    </location>
</feature>
<dbReference type="Gene3D" id="2.40.50.140">
    <property type="entry name" value="Nucleic acid-binding proteins"/>
    <property type="match status" value="1"/>
</dbReference>
<feature type="transmembrane region" description="Helical" evidence="1">
    <location>
        <begin position="6"/>
        <end position="31"/>
    </location>
</feature>
<gene>
    <name evidence="3" type="ORF">EDD66_101439</name>
</gene>
<dbReference type="AlphaFoldDB" id="A0A3N1XYZ6"/>
<organism evidence="3 4">
    <name type="scientific">Mobilisporobacter senegalensis</name>
    <dbReference type="NCBI Taxonomy" id="1329262"/>
    <lineage>
        <taxon>Bacteria</taxon>
        <taxon>Bacillati</taxon>
        <taxon>Bacillota</taxon>
        <taxon>Clostridia</taxon>
        <taxon>Lachnospirales</taxon>
        <taxon>Lachnospiraceae</taxon>
        <taxon>Mobilisporobacter</taxon>
    </lineage>
</organism>
<proteinExistence type="predicted"/>
<feature type="transmembrane region" description="Helical" evidence="1">
    <location>
        <begin position="43"/>
        <end position="66"/>
    </location>
</feature>
<dbReference type="RefSeq" id="WP_123607907.1">
    <property type="nucleotide sequence ID" value="NZ_RJVG01000001.1"/>
</dbReference>
<reference evidence="3 4" key="1">
    <citation type="submission" date="2018-11" db="EMBL/GenBank/DDBJ databases">
        <title>Genomic Encyclopedia of Type Strains, Phase IV (KMG-IV): sequencing the most valuable type-strain genomes for metagenomic binning, comparative biology and taxonomic classification.</title>
        <authorList>
            <person name="Goeker M."/>
        </authorList>
    </citation>
    <scope>NUCLEOTIDE SEQUENCE [LARGE SCALE GENOMIC DNA]</scope>
    <source>
        <strain evidence="3 4">DSM 26537</strain>
    </source>
</reference>
<keyword evidence="1" id="KW-1133">Transmembrane helix</keyword>
<comment type="caution">
    <text evidence="3">The sequence shown here is derived from an EMBL/GenBank/DDBJ whole genome shotgun (WGS) entry which is preliminary data.</text>
</comment>
<dbReference type="EMBL" id="RJVG01000001">
    <property type="protein sequence ID" value="ROR31820.1"/>
    <property type="molecule type" value="Genomic_DNA"/>
</dbReference>
<dbReference type="Pfam" id="PF25842">
    <property type="entry name" value="NfeD_TM"/>
    <property type="match status" value="1"/>
</dbReference>
<keyword evidence="1" id="KW-0812">Transmembrane</keyword>
<evidence type="ECO:0000313" key="3">
    <source>
        <dbReference type="EMBL" id="ROR31820.1"/>
    </source>
</evidence>
<feature type="domain" description="Membrane protein NfeD2 N-terminal transmembrane" evidence="2">
    <location>
        <begin position="3"/>
        <end position="106"/>
    </location>
</feature>
<dbReference type="InterPro" id="IPR058653">
    <property type="entry name" value="NfeD2_TM"/>
</dbReference>